<evidence type="ECO:0000256" key="1">
    <source>
        <dbReference type="ARBA" id="ARBA00004170"/>
    </source>
</evidence>
<dbReference type="Proteomes" id="UP000298138">
    <property type="component" value="Unassembled WGS sequence"/>
</dbReference>
<dbReference type="InParanoid" id="A0A4S2N1S4"/>
<dbReference type="PROSITE" id="PS50003">
    <property type="entry name" value="PH_DOMAIN"/>
    <property type="match status" value="1"/>
</dbReference>
<evidence type="ECO:0000256" key="4">
    <source>
        <dbReference type="ARBA" id="ARBA00012650"/>
    </source>
</evidence>
<comment type="function">
    <text evidence="21">Sterol glycosyltransferase responsible for the glycosylation of ergosterol to form ergosterol-glucoside.</text>
</comment>
<dbReference type="InterPro" id="IPR011993">
    <property type="entry name" value="PH-like_dom_sf"/>
</dbReference>
<feature type="region of interest" description="Disordered" evidence="22">
    <location>
        <begin position="80"/>
        <end position="109"/>
    </location>
</feature>
<keyword evidence="15" id="KW-0472">Membrane</keyword>
<dbReference type="Gene3D" id="2.30.29.30">
    <property type="entry name" value="Pleckstrin-homology domain (PH domain)/Phosphotyrosine-binding domain (PTB)"/>
    <property type="match status" value="3"/>
</dbReference>
<dbReference type="GO" id="GO:0006914">
    <property type="term" value="P:autophagy"/>
    <property type="evidence" value="ECO:0007669"/>
    <property type="project" value="UniProtKB-KW"/>
</dbReference>
<dbReference type="CDD" id="cd03784">
    <property type="entry name" value="GT1_Gtf-like"/>
    <property type="match status" value="1"/>
</dbReference>
<comment type="catalytic activity">
    <reaction evidence="19">
        <text>ergosterol + UDP-alpha-D-glucose = ergosteryl 3-beta-D-glucoside + UDP + H(+)</text>
        <dbReference type="Rhea" id="RHEA:61836"/>
        <dbReference type="ChEBI" id="CHEBI:15378"/>
        <dbReference type="ChEBI" id="CHEBI:16933"/>
        <dbReference type="ChEBI" id="CHEBI:52973"/>
        <dbReference type="ChEBI" id="CHEBI:58223"/>
        <dbReference type="ChEBI" id="CHEBI:58885"/>
    </reaction>
    <physiologicalReaction direction="left-to-right" evidence="19">
        <dbReference type="Rhea" id="RHEA:61837"/>
    </physiologicalReaction>
</comment>
<feature type="domain" description="PH" evidence="23">
    <location>
        <begin position="234"/>
        <end position="332"/>
    </location>
</feature>
<evidence type="ECO:0000259" key="23">
    <source>
        <dbReference type="PROSITE" id="PS50003"/>
    </source>
</evidence>
<dbReference type="Gene3D" id="3.40.50.2000">
    <property type="entry name" value="Glycogen Phosphorylase B"/>
    <property type="match status" value="2"/>
</dbReference>
<dbReference type="InterPro" id="IPR050426">
    <property type="entry name" value="Glycosyltransferase_28"/>
</dbReference>
<feature type="region of interest" description="Disordered" evidence="22">
    <location>
        <begin position="475"/>
        <end position="611"/>
    </location>
</feature>
<evidence type="ECO:0000256" key="16">
    <source>
        <dbReference type="ARBA" id="ARBA00023166"/>
    </source>
</evidence>
<evidence type="ECO:0000256" key="14">
    <source>
        <dbReference type="ARBA" id="ARBA00023098"/>
    </source>
</evidence>
<dbReference type="SUPFAM" id="SSF53756">
    <property type="entry name" value="UDP-Glycosyltransferase/glycogen phosphorylase"/>
    <property type="match status" value="1"/>
</dbReference>
<feature type="region of interest" description="Disordered" evidence="22">
    <location>
        <begin position="115"/>
        <end position="134"/>
    </location>
</feature>
<evidence type="ECO:0000256" key="20">
    <source>
        <dbReference type="ARBA" id="ARBA00049453"/>
    </source>
</evidence>
<protein>
    <recommendedName>
        <fullName evidence="5">Sterol 3-beta-glucosyltransferase</fullName>
        <ecNumber evidence="4">2.4.1.173</ecNumber>
    </recommendedName>
    <alternativeName>
        <fullName evidence="18">Autophagy-related protein 26</fullName>
    </alternativeName>
</protein>
<dbReference type="InterPro" id="IPR048065">
    <property type="entry name" value="ATG26_PH_GRAM2"/>
</dbReference>
<evidence type="ECO:0000256" key="18">
    <source>
        <dbReference type="ARBA" id="ARBA00029843"/>
    </source>
</evidence>
<keyword evidence="17" id="KW-0753">Steroid metabolism</keyword>
<evidence type="ECO:0000256" key="12">
    <source>
        <dbReference type="ARBA" id="ARBA00023006"/>
    </source>
</evidence>
<keyword evidence="14" id="KW-0443">Lipid metabolism</keyword>
<evidence type="ECO:0000256" key="2">
    <source>
        <dbReference type="ARBA" id="ARBA00004496"/>
    </source>
</evidence>
<evidence type="ECO:0000313" key="25">
    <source>
        <dbReference type="Proteomes" id="UP000298138"/>
    </source>
</evidence>
<name>A0A4S2N1S4_9PEZI</name>
<keyword evidence="10" id="KW-0677">Repeat</keyword>
<reference evidence="24 25" key="1">
    <citation type="submission" date="2019-04" db="EMBL/GenBank/DDBJ databases">
        <title>Comparative genomics and transcriptomics to analyze fruiting body development in filamentous ascomycetes.</title>
        <authorList>
            <consortium name="DOE Joint Genome Institute"/>
            <person name="Lutkenhaus R."/>
            <person name="Traeger S."/>
            <person name="Breuer J."/>
            <person name="Kuo A."/>
            <person name="Lipzen A."/>
            <person name="Pangilinan J."/>
            <person name="Dilworth D."/>
            <person name="Sandor L."/>
            <person name="Poggeler S."/>
            <person name="Barry K."/>
            <person name="Grigoriev I.V."/>
            <person name="Nowrousian M."/>
        </authorList>
    </citation>
    <scope>NUCLEOTIDE SEQUENCE [LARGE SCALE GENOMIC DNA]</scope>
    <source>
        <strain evidence="24 25">CBS 389.68</strain>
    </source>
</reference>
<keyword evidence="25" id="KW-1185">Reference proteome</keyword>
<dbReference type="SMART" id="SM00568">
    <property type="entry name" value="GRAM"/>
    <property type="match status" value="2"/>
</dbReference>
<keyword evidence="16" id="KW-1207">Sterol metabolism</keyword>
<comment type="catalytic activity">
    <reaction evidence="20">
        <text>a sterol + UDP-alpha-D-glucose = a sterol 3-beta-D-glucoside + UDP + H(+)</text>
        <dbReference type="Rhea" id="RHEA:22724"/>
        <dbReference type="ChEBI" id="CHEBI:15378"/>
        <dbReference type="ChEBI" id="CHEBI:15889"/>
        <dbReference type="ChEBI" id="CHEBI:37424"/>
        <dbReference type="ChEBI" id="CHEBI:58223"/>
        <dbReference type="ChEBI" id="CHEBI:58885"/>
        <dbReference type="EC" id="2.4.1.173"/>
    </reaction>
    <physiologicalReaction direction="left-to-right" evidence="20">
        <dbReference type="Rhea" id="RHEA:22725"/>
    </physiologicalReaction>
</comment>
<evidence type="ECO:0000256" key="6">
    <source>
        <dbReference type="ARBA" id="ARBA00022490"/>
    </source>
</evidence>
<evidence type="ECO:0000256" key="9">
    <source>
        <dbReference type="ARBA" id="ARBA00022679"/>
    </source>
</evidence>
<dbReference type="GO" id="GO:0005737">
    <property type="term" value="C:cytoplasm"/>
    <property type="evidence" value="ECO:0007669"/>
    <property type="project" value="UniProtKB-SubCell"/>
</dbReference>
<dbReference type="InterPro" id="IPR004182">
    <property type="entry name" value="GRAM"/>
</dbReference>
<dbReference type="SUPFAM" id="SSF50729">
    <property type="entry name" value="PH domain-like"/>
    <property type="match status" value="1"/>
</dbReference>
<feature type="compositionally biased region" description="Basic residues" evidence="22">
    <location>
        <begin position="548"/>
        <end position="560"/>
    </location>
</feature>
<comment type="similarity">
    <text evidence="3">Belongs to the glycosyltransferase 28 family.</text>
</comment>
<keyword evidence="13" id="KW-0756">Sterol biosynthesis</keyword>
<evidence type="ECO:0000313" key="24">
    <source>
        <dbReference type="EMBL" id="TGZ83089.1"/>
    </source>
</evidence>
<evidence type="ECO:0000256" key="17">
    <source>
        <dbReference type="ARBA" id="ARBA00023221"/>
    </source>
</evidence>
<dbReference type="CDD" id="cd13215">
    <property type="entry name" value="PH-GRAM1_AGT26"/>
    <property type="match status" value="1"/>
</dbReference>
<dbReference type="InterPro" id="IPR002213">
    <property type="entry name" value="UDP_glucos_trans"/>
</dbReference>
<feature type="compositionally biased region" description="Polar residues" evidence="22">
    <location>
        <begin position="94"/>
        <end position="108"/>
    </location>
</feature>
<dbReference type="EC" id="2.4.1.173" evidence="4"/>
<dbReference type="EMBL" id="ML220114">
    <property type="protein sequence ID" value="TGZ83089.1"/>
    <property type="molecule type" value="Genomic_DNA"/>
</dbReference>
<dbReference type="InterPro" id="IPR004276">
    <property type="entry name" value="GlycoTrans_28_N"/>
</dbReference>
<dbReference type="CDD" id="cd13216">
    <property type="entry name" value="PH-GRAM2_AGT26"/>
    <property type="match status" value="1"/>
</dbReference>
<gene>
    <name evidence="24" type="ORF">EX30DRAFT_148157</name>
</gene>
<keyword evidence="11" id="KW-0752">Steroid biosynthesis</keyword>
<evidence type="ECO:0000256" key="7">
    <source>
        <dbReference type="ARBA" id="ARBA00022516"/>
    </source>
</evidence>
<keyword evidence="6" id="KW-0963">Cytoplasm</keyword>
<evidence type="ECO:0000256" key="8">
    <source>
        <dbReference type="ARBA" id="ARBA00022676"/>
    </source>
</evidence>
<evidence type="ECO:0000256" key="11">
    <source>
        <dbReference type="ARBA" id="ARBA00022955"/>
    </source>
</evidence>
<evidence type="ECO:0000256" key="5">
    <source>
        <dbReference type="ARBA" id="ARBA00017894"/>
    </source>
</evidence>
<dbReference type="InterPro" id="IPR001849">
    <property type="entry name" value="PH_domain"/>
</dbReference>
<evidence type="ECO:0000256" key="19">
    <source>
        <dbReference type="ARBA" id="ARBA00047886"/>
    </source>
</evidence>
<feature type="compositionally biased region" description="Basic and acidic residues" evidence="22">
    <location>
        <begin position="475"/>
        <end position="492"/>
    </location>
</feature>
<dbReference type="Pfam" id="PF03033">
    <property type="entry name" value="Glyco_transf_28"/>
    <property type="match status" value="1"/>
</dbReference>
<feature type="compositionally biased region" description="Basic and acidic residues" evidence="22">
    <location>
        <begin position="598"/>
        <end position="610"/>
    </location>
</feature>
<proteinExistence type="inferred from homology"/>
<accession>A0A4S2N1S4</accession>
<dbReference type="Pfam" id="PF06722">
    <property type="entry name" value="EryCIII-like_C"/>
    <property type="match status" value="1"/>
</dbReference>
<feature type="compositionally biased region" description="Low complexity" evidence="22">
    <location>
        <begin position="507"/>
        <end position="536"/>
    </location>
</feature>
<dbReference type="GO" id="GO:0016126">
    <property type="term" value="P:sterol biosynthetic process"/>
    <property type="evidence" value="ECO:0007669"/>
    <property type="project" value="UniProtKB-KW"/>
</dbReference>
<dbReference type="FunFam" id="2.30.29.30:FF:000303">
    <property type="entry name" value="Sterol 3-beta-glucosyltransferase"/>
    <property type="match status" value="1"/>
</dbReference>
<evidence type="ECO:0000256" key="22">
    <source>
        <dbReference type="SAM" id="MobiDB-lite"/>
    </source>
</evidence>
<feature type="region of interest" description="Disordered" evidence="22">
    <location>
        <begin position="404"/>
        <end position="426"/>
    </location>
</feature>
<keyword evidence="8" id="KW-0328">Glycosyltransferase</keyword>
<dbReference type="SMART" id="SM00233">
    <property type="entry name" value="PH"/>
    <property type="match status" value="1"/>
</dbReference>
<comment type="subcellular location">
    <subcellularLocation>
        <location evidence="2">Cytoplasm</location>
    </subcellularLocation>
    <subcellularLocation>
        <location evidence="1">Membrane</location>
        <topology evidence="1">Peripheral membrane protein</topology>
    </subcellularLocation>
</comment>
<dbReference type="Pfam" id="PF02893">
    <property type="entry name" value="GRAM"/>
    <property type="match status" value="1"/>
</dbReference>
<evidence type="ECO:0000256" key="10">
    <source>
        <dbReference type="ARBA" id="ARBA00022737"/>
    </source>
</evidence>
<dbReference type="GO" id="GO:0016020">
    <property type="term" value="C:membrane"/>
    <property type="evidence" value="ECO:0007669"/>
    <property type="project" value="UniProtKB-SubCell"/>
</dbReference>
<evidence type="ECO:0000256" key="15">
    <source>
        <dbReference type="ARBA" id="ARBA00023136"/>
    </source>
</evidence>
<evidence type="ECO:0000256" key="13">
    <source>
        <dbReference type="ARBA" id="ARBA00023011"/>
    </source>
</evidence>
<dbReference type="FunFam" id="3.40.50.2000:FF:000009">
    <property type="entry name" value="Sterol 3-beta-glucosyltransferase UGT80A2"/>
    <property type="match status" value="1"/>
</dbReference>
<dbReference type="FunCoup" id="A0A4S2N1S4">
    <property type="interactions" value="94"/>
</dbReference>
<dbReference type="GO" id="GO:0005975">
    <property type="term" value="P:carbohydrate metabolic process"/>
    <property type="evidence" value="ECO:0007669"/>
    <property type="project" value="InterPro"/>
</dbReference>
<evidence type="ECO:0000256" key="21">
    <source>
        <dbReference type="ARBA" id="ARBA00059773"/>
    </source>
</evidence>
<dbReference type="GO" id="GO:0016906">
    <property type="term" value="F:sterol 3-beta-glucosyltransferase activity"/>
    <property type="evidence" value="ECO:0007669"/>
    <property type="project" value="UniProtKB-EC"/>
</dbReference>
<organism evidence="24 25">
    <name type="scientific">Ascodesmis nigricans</name>
    <dbReference type="NCBI Taxonomy" id="341454"/>
    <lineage>
        <taxon>Eukaryota</taxon>
        <taxon>Fungi</taxon>
        <taxon>Dikarya</taxon>
        <taxon>Ascomycota</taxon>
        <taxon>Pezizomycotina</taxon>
        <taxon>Pezizomycetes</taxon>
        <taxon>Pezizales</taxon>
        <taxon>Ascodesmidaceae</taxon>
        <taxon>Ascodesmis</taxon>
    </lineage>
</organism>
<dbReference type="OrthoDB" id="10261837at2759"/>
<dbReference type="Pfam" id="PF00169">
    <property type="entry name" value="PH"/>
    <property type="match status" value="1"/>
</dbReference>
<sequence>MCDRPRYSSPPGHKFPRPRRRSNDGKRTTQSLYLPSRKPMSDDEDDQEDVCAPKKDVPQNLNQSIFQLFTHGRLPSRLSNVEEDYESSGEDYGSANNNGKRPAVNTQPLDPIDESVQAAASAEQDALSEGSRSEYGPAPFMSQVVEAEALLQSSELGGEVSTENAPGFAALEGGNVKPGDLAKKISEIFGLPDLELVETEYPCWLLQSVLLEGYMYITKGHICFYAYLPKKADRNTKTGYLSKRGKSTLKFTRYWFVLKGDVLSYFSDPKDLYFPSGTIDLRYGISASLVETKPGIEPTAFTIQTDQKHYYFKADSATNASEWVKAVQKAIFRTHNDGDSVKIAIPKSTIIDVEDSPVLNMTDTLKINVLDPETHVIDEYFFSFFEDGAEALARIRNVVKAYQDEKASKARSGSSTPLASRSGELSIVPPPREFVRTTVVGRSPIGSLRPSPRHSLEFSRSSFDVCRRSSDYTRETLKELSEPGRHSLDDRSRRRTQPKNSREVSRDSSISSTSYGESSGMRISSSASPSGSQILSRSDVFRSPTMKSFKRSFSRSRKHGKDSEHSGYDEPPSPNATIRLEPPTRRHTADSSHGGIESSHDSEGMLDNHSDPTLQEIKKKGKFPLQRASLWAGWIGERSKKAVGSLIPTQPMEYLEKVSGMWHGGKKNYRHPSGIGPPEDLEHDSGDDLELAEERFRNYFSLPVTENLVAAYFGHLFRVLPVYGKFYLGTRHICFRSLLPGTKTKMILPLEVVENVAREKGFRLGYSGLVITIKGHEELFFEFAKQEARDDCVVRIFQSLDKASDVTEDDYRGGSVNATAEREHTYLKNVHKRLEHKDFTQHFPENSQITEDQDSFFDDGTGSIICFKPEPMNITCLTIGTRGDVQPFIALCLGLMKDGHKCKIATHPEFKEWVEGYGIEFAAVGGDPAELMRLCVEYGMFTVDFMRYTSAKMRGWLDNLLLSSWEACQGSDLLIEAPSAMAGIHIAEALQIPYFRAFTMPWTRTRSYPHAFAVPERKHGGNFNVFTYVVIDNVFWTATAGQINNWRKKCLRLPRTNLDKMQPQRVPFLYNFSRHVVHPPVDFSEHVQITGYWFLDTSHDWTPPQDLDNFIKQARKDGMKIVYVGFGSVTVNDPAAVTQAVVQAVQNANVRCVLSKGWSDRMASKDAHIPEVPLPDSIFQIKACPHDWLFKQVDAAVHHGGAGTTGASLRAGIPTVIKPFFGDQFFFANRVEDLRVGIALRKLNVASLTKALKMATTDARIVRKAQEIGKAIRKENGVDTAVQAIYRDLEYARTLIKKHHHHSYISAANAVDNNPRNDEMEESWTVVSEDDSLTQSVGNLRLSQDGK</sequence>
<keyword evidence="9 24" id="KW-0808">Transferase</keyword>
<dbReference type="PANTHER" id="PTHR48050">
    <property type="entry name" value="STEROL 3-BETA-GLUCOSYLTRANSFERASE"/>
    <property type="match status" value="1"/>
</dbReference>
<dbReference type="FunFam" id="3.40.50.2000:FF:000029">
    <property type="entry name" value="Sterol 3-beta-glucosyltransferase"/>
    <property type="match status" value="1"/>
</dbReference>
<dbReference type="InterPro" id="IPR048066">
    <property type="entry name" value="ATG26_PH_GRAM1"/>
</dbReference>
<keyword evidence="7" id="KW-0444">Lipid biosynthesis</keyword>
<dbReference type="InterPro" id="IPR010610">
    <property type="entry name" value="EryCIII-like_C"/>
</dbReference>
<evidence type="ECO:0000256" key="3">
    <source>
        <dbReference type="ARBA" id="ARBA00006962"/>
    </source>
</evidence>
<dbReference type="PANTHER" id="PTHR48050:SF25">
    <property type="entry name" value="STEROL 3-BETA-GLUCOSYLTRANSFERASE"/>
    <property type="match status" value="1"/>
</dbReference>
<dbReference type="FunFam" id="2.30.29.30:FF:000391">
    <property type="entry name" value="Sterol 3-beta-glucosyltransferase"/>
    <property type="match status" value="1"/>
</dbReference>
<feature type="region of interest" description="Disordered" evidence="22">
    <location>
        <begin position="1"/>
        <end position="59"/>
    </location>
</feature>
<dbReference type="STRING" id="341454.A0A4S2N1S4"/>
<keyword evidence="12" id="KW-0072">Autophagy</keyword>